<dbReference type="KEGG" id="led:BBK82_29075"/>
<dbReference type="STRING" id="1586287.BBK82_29075"/>
<dbReference type="SUPFAM" id="SSF55729">
    <property type="entry name" value="Acyl-CoA N-acyltransferases (Nat)"/>
    <property type="match status" value="1"/>
</dbReference>
<dbReference type="EMBL" id="CP016793">
    <property type="protein sequence ID" value="ANZ39499.1"/>
    <property type="molecule type" value="Genomic_DNA"/>
</dbReference>
<dbReference type="RefSeq" id="WP_065917840.1">
    <property type="nucleotide sequence ID" value="NZ_CP016793.1"/>
</dbReference>
<dbReference type="PANTHER" id="PTHR46067">
    <property type="entry name" value="ACYL-COA N-ACYLTRANSFERASES (NAT) SUPERFAMILY PROTEIN"/>
    <property type="match status" value="1"/>
</dbReference>
<dbReference type="GO" id="GO:0016747">
    <property type="term" value="F:acyltransferase activity, transferring groups other than amino-acyl groups"/>
    <property type="evidence" value="ECO:0007669"/>
    <property type="project" value="InterPro"/>
</dbReference>
<keyword evidence="3" id="KW-1185">Reference proteome</keyword>
<name>A0A1B2HP55_9PSEU</name>
<dbReference type="AlphaFoldDB" id="A0A1B2HP55"/>
<dbReference type="InterPro" id="IPR016181">
    <property type="entry name" value="Acyl_CoA_acyltransferase"/>
</dbReference>
<dbReference type="Proteomes" id="UP000093053">
    <property type="component" value="Chromosome"/>
</dbReference>
<dbReference type="InterPro" id="IPR000182">
    <property type="entry name" value="GNAT_dom"/>
</dbReference>
<evidence type="ECO:0000313" key="2">
    <source>
        <dbReference type="EMBL" id="ANZ39499.1"/>
    </source>
</evidence>
<keyword evidence="2" id="KW-0808">Transferase</keyword>
<dbReference type="Pfam" id="PF00583">
    <property type="entry name" value="Acetyltransf_1"/>
    <property type="match status" value="1"/>
</dbReference>
<evidence type="ECO:0000313" key="3">
    <source>
        <dbReference type="Proteomes" id="UP000093053"/>
    </source>
</evidence>
<protein>
    <submittedName>
        <fullName evidence="2">GNAT family N-acetyltransferase</fullName>
    </submittedName>
</protein>
<reference evidence="2 3" key="1">
    <citation type="submission" date="2016-07" db="EMBL/GenBank/DDBJ databases">
        <title>Complete genome sequence of the Lentzea guizhouensis DHS C013.</title>
        <authorList>
            <person name="Cao C."/>
        </authorList>
    </citation>
    <scope>NUCLEOTIDE SEQUENCE [LARGE SCALE GENOMIC DNA]</scope>
    <source>
        <strain evidence="2 3">DHS C013</strain>
    </source>
</reference>
<sequence length="171" mass="19837">MFRRVEAGEGEALADFLAGEPWPFHVHTAVERADVLERVKAGYYDETYWIEVAGERAGIVRLFDLQDETPMFDLRVSERHRGRGLGRAAVRWLTDEVFGEHPHVERIEATTRQDNLAMRRVLKQCGYVKEAHYRRAWPDGDGRRLDSVGYAVIRHDWQTGETTVPDFHDED</sequence>
<dbReference type="PROSITE" id="PS51186">
    <property type="entry name" value="GNAT"/>
    <property type="match status" value="1"/>
</dbReference>
<accession>A0A1B2HP55</accession>
<dbReference type="Gene3D" id="3.40.630.30">
    <property type="match status" value="1"/>
</dbReference>
<evidence type="ECO:0000259" key="1">
    <source>
        <dbReference type="PROSITE" id="PS51186"/>
    </source>
</evidence>
<gene>
    <name evidence="2" type="ORF">BBK82_29075</name>
</gene>
<feature type="domain" description="N-acetyltransferase" evidence="1">
    <location>
        <begin position="1"/>
        <end position="146"/>
    </location>
</feature>
<organism evidence="2 3">
    <name type="scientific">Lentzea guizhouensis</name>
    <dbReference type="NCBI Taxonomy" id="1586287"/>
    <lineage>
        <taxon>Bacteria</taxon>
        <taxon>Bacillati</taxon>
        <taxon>Actinomycetota</taxon>
        <taxon>Actinomycetes</taxon>
        <taxon>Pseudonocardiales</taxon>
        <taxon>Pseudonocardiaceae</taxon>
        <taxon>Lentzea</taxon>
    </lineage>
</organism>
<dbReference type="PANTHER" id="PTHR46067:SF27">
    <property type="entry name" value="ACYL-COA N-ACYLTRANSFERASES (NAT) SUPERFAMILY PROTEIN"/>
    <property type="match status" value="1"/>
</dbReference>
<dbReference type="OrthoDB" id="9799321at2"/>
<proteinExistence type="predicted"/>